<evidence type="ECO:0008006" key="6">
    <source>
        <dbReference type="Google" id="ProtNLM"/>
    </source>
</evidence>
<gene>
    <name evidence="4" type="ORF">MTR67_052967</name>
</gene>
<organism evidence="4 5">
    <name type="scientific">Solanum verrucosum</name>
    <dbReference type="NCBI Taxonomy" id="315347"/>
    <lineage>
        <taxon>Eukaryota</taxon>
        <taxon>Viridiplantae</taxon>
        <taxon>Streptophyta</taxon>
        <taxon>Embryophyta</taxon>
        <taxon>Tracheophyta</taxon>
        <taxon>Spermatophyta</taxon>
        <taxon>Magnoliopsida</taxon>
        <taxon>eudicotyledons</taxon>
        <taxon>Gunneridae</taxon>
        <taxon>Pentapetalae</taxon>
        <taxon>asterids</taxon>
        <taxon>lamiids</taxon>
        <taxon>Solanales</taxon>
        <taxon>Solanaceae</taxon>
        <taxon>Solanoideae</taxon>
        <taxon>Solaneae</taxon>
        <taxon>Solanum</taxon>
    </lineage>
</organism>
<protein>
    <recommendedName>
        <fullName evidence="6">MULE transposase domain-containing protein</fullName>
    </recommendedName>
</protein>
<feature type="domain" description="C2H2-type" evidence="3">
    <location>
        <begin position="338"/>
        <end position="362"/>
    </location>
</feature>
<dbReference type="InterPro" id="IPR018289">
    <property type="entry name" value="MULE_transposase_dom"/>
</dbReference>
<dbReference type="PANTHER" id="PTHR31973">
    <property type="entry name" value="POLYPROTEIN, PUTATIVE-RELATED"/>
    <property type="match status" value="1"/>
</dbReference>
<dbReference type="Pfam" id="PF13912">
    <property type="entry name" value="zf-C2H2_6"/>
    <property type="match status" value="1"/>
</dbReference>
<name>A0AAF1A0E2_SOLVR</name>
<sequence length="452" mass="51019">MHTNNFSILIQHNGRWDSAGNYVDYNIEGVMYDPTTKYEGLLTAIASQLGVDTTIYHLELRYFDRIQSKRQSTSGVLGVMLIEKFVDLKTVYTPTDIQADMLRIHGISLTYMQAWRALDASIRGWEYCRPIVVVDGTHLKSTYEGTMLIASTLDPGGHILPLAYGIVDSENDDSWLWFFENFKNAFGEREDMCFVSDRNKSIWNATAAIYPEFRHYACIYHLWTNLLKKTYRDTEEVRPLFFSLAKSYTVQEFDELMTMMDQINPKYRAYLQKANYEKWSRAHSPVKRTWTLTSNIAESLNNAILVGRRLPVVLSLPSPVIVMKIHAPSEKMEEKMLYKCLVYGKGFESYQALGGHKASHRKLVSGGGGGDDQSTTSTTTNATGTTSSGNGNDCGRLTSVRFATSVFLLDKLWEDTNGVTTTAVTLIVALALVSELRCRRAWGLQSATVILT</sequence>
<evidence type="ECO:0000259" key="3">
    <source>
        <dbReference type="Pfam" id="PF13912"/>
    </source>
</evidence>
<reference evidence="4" key="1">
    <citation type="submission" date="2023-08" db="EMBL/GenBank/DDBJ databases">
        <title>A de novo genome assembly of Solanum verrucosum Schlechtendal, a Mexican diploid species geographically isolated from the other diploid A-genome species in potato relatives.</title>
        <authorList>
            <person name="Hosaka K."/>
        </authorList>
    </citation>
    <scope>NUCLEOTIDE SEQUENCE</scope>
    <source>
        <tissue evidence="4">Young leaves</tissue>
    </source>
</reference>
<dbReference type="Proteomes" id="UP001234989">
    <property type="component" value="Chromosome 12"/>
</dbReference>
<dbReference type="PANTHER" id="PTHR31973:SF113">
    <property type="entry name" value="PROTEIN FAR1-RELATED SEQUENCE 5-LIKE"/>
    <property type="match status" value="1"/>
</dbReference>
<feature type="region of interest" description="Disordered" evidence="1">
    <location>
        <begin position="361"/>
        <end position="390"/>
    </location>
</feature>
<accession>A0AAF1A0E2</accession>
<evidence type="ECO:0000313" key="5">
    <source>
        <dbReference type="Proteomes" id="UP001234989"/>
    </source>
</evidence>
<dbReference type="InterPro" id="IPR013087">
    <property type="entry name" value="Znf_C2H2_type"/>
</dbReference>
<feature type="domain" description="MULE transposase" evidence="2">
    <location>
        <begin position="131"/>
        <end position="224"/>
    </location>
</feature>
<proteinExistence type="predicted"/>
<evidence type="ECO:0000259" key="2">
    <source>
        <dbReference type="Pfam" id="PF10551"/>
    </source>
</evidence>
<dbReference type="AlphaFoldDB" id="A0AAF1A0E2"/>
<evidence type="ECO:0000256" key="1">
    <source>
        <dbReference type="SAM" id="MobiDB-lite"/>
    </source>
</evidence>
<feature type="compositionally biased region" description="Low complexity" evidence="1">
    <location>
        <begin position="372"/>
        <end position="390"/>
    </location>
</feature>
<dbReference type="Pfam" id="PF10551">
    <property type="entry name" value="MULE"/>
    <property type="match status" value="1"/>
</dbReference>
<dbReference type="EMBL" id="CP133623">
    <property type="protein sequence ID" value="WMV59582.1"/>
    <property type="molecule type" value="Genomic_DNA"/>
</dbReference>
<evidence type="ECO:0000313" key="4">
    <source>
        <dbReference type="EMBL" id="WMV59582.1"/>
    </source>
</evidence>
<keyword evidence="5" id="KW-1185">Reference proteome</keyword>